<dbReference type="EMBL" id="JACCFW010000001">
    <property type="protein sequence ID" value="NYJ75978.1"/>
    <property type="molecule type" value="Genomic_DNA"/>
</dbReference>
<dbReference type="GO" id="GO:0008442">
    <property type="term" value="F:3-hydroxyisobutyrate dehydrogenase activity"/>
    <property type="evidence" value="ECO:0007669"/>
    <property type="project" value="UniProtKB-EC"/>
</dbReference>
<keyword evidence="3" id="KW-0520">NAD</keyword>
<dbReference type="AlphaFoldDB" id="A0A853DGR1"/>
<evidence type="ECO:0000256" key="1">
    <source>
        <dbReference type="ARBA" id="ARBA00009080"/>
    </source>
</evidence>
<evidence type="ECO:0000313" key="8">
    <source>
        <dbReference type="Proteomes" id="UP000571817"/>
    </source>
</evidence>
<gene>
    <name evidence="7" type="ORF">HNR15_002941</name>
</gene>
<dbReference type="InterPro" id="IPR029154">
    <property type="entry name" value="HIBADH-like_NADP-bd"/>
</dbReference>
<dbReference type="Gene3D" id="3.40.50.720">
    <property type="entry name" value="NAD(P)-binding Rossmann-like Domain"/>
    <property type="match status" value="1"/>
</dbReference>
<accession>A0A853DGR1</accession>
<protein>
    <submittedName>
        <fullName evidence="7">3-hydroxyisobutyrate dehydrogenase</fullName>
        <ecNumber evidence="7">1.1.1.31</ecNumber>
    </submittedName>
</protein>
<evidence type="ECO:0000259" key="6">
    <source>
        <dbReference type="Pfam" id="PF14833"/>
    </source>
</evidence>
<dbReference type="PANTHER" id="PTHR43580">
    <property type="entry name" value="OXIDOREDUCTASE GLYR1-RELATED"/>
    <property type="match status" value="1"/>
</dbReference>
<dbReference type="PANTHER" id="PTHR43580:SF2">
    <property type="entry name" value="CYTOKINE-LIKE NUCLEAR FACTOR N-PAC"/>
    <property type="match status" value="1"/>
</dbReference>
<evidence type="ECO:0000256" key="4">
    <source>
        <dbReference type="PIRSR" id="PIRSR000103-1"/>
    </source>
</evidence>
<evidence type="ECO:0000313" key="7">
    <source>
        <dbReference type="EMBL" id="NYJ75978.1"/>
    </source>
</evidence>
<dbReference type="RefSeq" id="WP_179483066.1">
    <property type="nucleotide sequence ID" value="NZ_JACCFW010000001.1"/>
</dbReference>
<dbReference type="SUPFAM" id="SSF51735">
    <property type="entry name" value="NAD(P)-binding Rossmann-fold domains"/>
    <property type="match status" value="1"/>
</dbReference>
<feature type="domain" description="6-phosphogluconate dehydrogenase NADP-binding" evidence="5">
    <location>
        <begin position="9"/>
        <end position="160"/>
    </location>
</feature>
<dbReference type="Gene3D" id="1.10.1040.10">
    <property type="entry name" value="N-(1-d-carboxylethyl)-l-norvaline Dehydrogenase, domain 2"/>
    <property type="match status" value="1"/>
</dbReference>
<dbReference type="Pfam" id="PF03446">
    <property type="entry name" value="NAD_binding_2"/>
    <property type="match status" value="1"/>
</dbReference>
<keyword evidence="8" id="KW-1185">Reference proteome</keyword>
<dbReference type="InterPro" id="IPR036291">
    <property type="entry name" value="NAD(P)-bd_dom_sf"/>
</dbReference>
<feature type="domain" description="3-hydroxyisobutyrate dehydrogenase-like NAD-binding" evidence="6">
    <location>
        <begin position="166"/>
        <end position="282"/>
    </location>
</feature>
<proteinExistence type="inferred from homology"/>
<dbReference type="InterPro" id="IPR013328">
    <property type="entry name" value="6PGD_dom2"/>
</dbReference>
<evidence type="ECO:0000256" key="2">
    <source>
        <dbReference type="ARBA" id="ARBA00023002"/>
    </source>
</evidence>
<dbReference type="InterPro" id="IPR008927">
    <property type="entry name" value="6-PGluconate_DH-like_C_sf"/>
</dbReference>
<sequence length="286" mass="29027">MTEETTQRVAVLGTGVMGAGMAHALQRAGHDVVVWNRTRSKAEDVATEGISVADSVTDAVRGADVVVTILFDADAVVQVARELVPALGSDTVWLQSTTVGPAGIARIADESGSDRIVDAPMLGTKAPAEQGKLVALLSGPTALLDAARPALEAMTARSVVAGEALGKASALKLVCNAWIVSITAATAQSVALAEGLDIDPALFLASIEGGPTDSAYAQLKGKAMIGADYSPSFAVDGALKDTGLIRDALAGAELRTDLADAVLALFTQTSSSGHGADDMSAVRTAF</sequence>
<evidence type="ECO:0000256" key="3">
    <source>
        <dbReference type="ARBA" id="ARBA00023027"/>
    </source>
</evidence>
<name>A0A853DGR1_9MICO</name>
<reference evidence="7 8" key="1">
    <citation type="submission" date="2020-07" db="EMBL/GenBank/DDBJ databases">
        <title>Sequencing the genomes of 1000 actinobacteria strains.</title>
        <authorList>
            <person name="Klenk H.-P."/>
        </authorList>
    </citation>
    <scope>NUCLEOTIDE SEQUENCE [LARGE SCALE GENOMIC DNA]</scope>
    <source>
        <strain evidence="7 8">DSM 29531</strain>
    </source>
</reference>
<dbReference type="SUPFAM" id="SSF48179">
    <property type="entry name" value="6-phosphogluconate dehydrogenase C-terminal domain-like"/>
    <property type="match status" value="1"/>
</dbReference>
<dbReference type="PIRSF" id="PIRSF000103">
    <property type="entry name" value="HIBADH"/>
    <property type="match status" value="1"/>
</dbReference>
<organism evidence="7 8">
    <name type="scientific">Allobranchiibius huperziae</name>
    <dbReference type="NCBI Taxonomy" id="1874116"/>
    <lineage>
        <taxon>Bacteria</taxon>
        <taxon>Bacillati</taxon>
        <taxon>Actinomycetota</taxon>
        <taxon>Actinomycetes</taxon>
        <taxon>Micrococcales</taxon>
        <taxon>Dermacoccaceae</taxon>
        <taxon>Allobranchiibius</taxon>
    </lineage>
</organism>
<dbReference type="EC" id="1.1.1.31" evidence="7"/>
<comment type="caution">
    <text evidence="7">The sequence shown here is derived from an EMBL/GenBank/DDBJ whole genome shotgun (WGS) entry which is preliminary data.</text>
</comment>
<keyword evidence="2 7" id="KW-0560">Oxidoreductase</keyword>
<dbReference type="InterPro" id="IPR051265">
    <property type="entry name" value="HIBADH-related_NP60_sf"/>
</dbReference>
<dbReference type="Proteomes" id="UP000571817">
    <property type="component" value="Unassembled WGS sequence"/>
</dbReference>
<dbReference type="InterPro" id="IPR015815">
    <property type="entry name" value="HIBADH-related"/>
</dbReference>
<dbReference type="InterPro" id="IPR006115">
    <property type="entry name" value="6PGDH_NADP-bd"/>
</dbReference>
<evidence type="ECO:0000259" key="5">
    <source>
        <dbReference type="Pfam" id="PF03446"/>
    </source>
</evidence>
<dbReference type="GO" id="GO:0050661">
    <property type="term" value="F:NADP binding"/>
    <property type="evidence" value="ECO:0007669"/>
    <property type="project" value="InterPro"/>
</dbReference>
<dbReference type="Pfam" id="PF14833">
    <property type="entry name" value="NAD_binding_11"/>
    <property type="match status" value="1"/>
</dbReference>
<feature type="active site" evidence="4">
    <location>
        <position position="172"/>
    </location>
</feature>
<dbReference type="GO" id="GO:0051287">
    <property type="term" value="F:NAD binding"/>
    <property type="evidence" value="ECO:0007669"/>
    <property type="project" value="InterPro"/>
</dbReference>
<comment type="similarity">
    <text evidence="1">Belongs to the HIBADH-related family.</text>
</comment>